<dbReference type="HOGENOM" id="CLU_2098399_0_0_1"/>
<proteinExistence type="predicted"/>
<evidence type="ECO:0000313" key="1">
    <source>
        <dbReference type="EMBL" id="KIJ40057.1"/>
    </source>
</evidence>
<sequence>MKKNHTAGFSGLSEDVFNKEVSMMHGRSISLVAGLSIGVAVGNNTSASVTNMNITHMQMPPYRVSYGMPYVCPKPSTISSALRYTVSPSPTGTIPQNLPEDQMQYVQLLDIVSVEP</sequence>
<keyword evidence="2" id="KW-1185">Reference proteome</keyword>
<dbReference type="AlphaFoldDB" id="A0A0C9VF70"/>
<name>A0A0C9VF70_SPHS4</name>
<dbReference type="Proteomes" id="UP000054279">
    <property type="component" value="Unassembled WGS sequence"/>
</dbReference>
<gene>
    <name evidence="1" type="ORF">M422DRAFT_257127</name>
</gene>
<organism evidence="1 2">
    <name type="scientific">Sphaerobolus stellatus (strain SS14)</name>
    <dbReference type="NCBI Taxonomy" id="990650"/>
    <lineage>
        <taxon>Eukaryota</taxon>
        <taxon>Fungi</taxon>
        <taxon>Dikarya</taxon>
        <taxon>Basidiomycota</taxon>
        <taxon>Agaricomycotina</taxon>
        <taxon>Agaricomycetes</taxon>
        <taxon>Phallomycetidae</taxon>
        <taxon>Geastrales</taxon>
        <taxon>Sphaerobolaceae</taxon>
        <taxon>Sphaerobolus</taxon>
    </lineage>
</organism>
<dbReference type="EMBL" id="KN837147">
    <property type="protein sequence ID" value="KIJ40057.1"/>
    <property type="molecule type" value="Genomic_DNA"/>
</dbReference>
<protein>
    <submittedName>
        <fullName evidence="1">Uncharacterized protein</fullName>
    </submittedName>
</protein>
<evidence type="ECO:0000313" key="2">
    <source>
        <dbReference type="Proteomes" id="UP000054279"/>
    </source>
</evidence>
<accession>A0A0C9VF70</accession>
<reference evidence="1 2" key="1">
    <citation type="submission" date="2014-06" db="EMBL/GenBank/DDBJ databases">
        <title>Evolutionary Origins and Diversification of the Mycorrhizal Mutualists.</title>
        <authorList>
            <consortium name="DOE Joint Genome Institute"/>
            <consortium name="Mycorrhizal Genomics Consortium"/>
            <person name="Kohler A."/>
            <person name="Kuo A."/>
            <person name="Nagy L.G."/>
            <person name="Floudas D."/>
            <person name="Copeland A."/>
            <person name="Barry K.W."/>
            <person name="Cichocki N."/>
            <person name="Veneault-Fourrey C."/>
            <person name="LaButti K."/>
            <person name="Lindquist E.A."/>
            <person name="Lipzen A."/>
            <person name="Lundell T."/>
            <person name="Morin E."/>
            <person name="Murat C."/>
            <person name="Riley R."/>
            <person name="Ohm R."/>
            <person name="Sun H."/>
            <person name="Tunlid A."/>
            <person name="Henrissat B."/>
            <person name="Grigoriev I.V."/>
            <person name="Hibbett D.S."/>
            <person name="Martin F."/>
        </authorList>
    </citation>
    <scope>NUCLEOTIDE SEQUENCE [LARGE SCALE GENOMIC DNA]</scope>
    <source>
        <strain evidence="1 2">SS14</strain>
    </source>
</reference>